<proteinExistence type="predicted"/>
<accession>A0A9C9EN27</accession>
<keyword evidence="1" id="KW-0472">Membrane</keyword>
<evidence type="ECO:0000313" key="4">
    <source>
        <dbReference type="Proteomes" id="UP000885826"/>
    </source>
</evidence>
<dbReference type="Proteomes" id="UP000885826">
    <property type="component" value="Unassembled WGS sequence"/>
</dbReference>
<organism evidence="3 4">
    <name type="scientific">candidate division WOR-3 bacterium</name>
    <dbReference type="NCBI Taxonomy" id="2052148"/>
    <lineage>
        <taxon>Bacteria</taxon>
        <taxon>Bacteria division WOR-3</taxon>
    </lineage>
</organism>
<evidence type="ECO:0000313" key="3">
    <source>
        <dbReference type="EMBL" id="HEC78697.1"/>
    </source>
</evidence>
<comment type="caution">
    <text evidence="3">The sequence shown here is derived from an EMBL/GenBank/DDBJ whole genome shotgun (WGS) entry which is preliminary data.</text>
</comment>
<gene>
    <name evidence="3" type="ORF">ENI34_06095</name>
</gene>
<sequence length="188" mass="21160">MDSTSSSDIILIIIGFVGLSIMIIVKYLIDKKRAMIESKEVGNVITKALTELQKTPQDVLEIMYRNVAELKGYYTTNKQQAKNAYNSALFVCFLGFTIFIIGVAINYLSPAKKTIIPYATLAGAIVEVISGLFFWLYSQTVKQINTFHDKLIETQRYLAAIQIAKSISDENRDKVYANIVDKLMKAKK</sequence>
<protein>
    <recommendedName>
        <fullName evidence="2">Cyanobacterial TRADD-N associated 2 transmembrane domain-containing protein</fullName>
    </recommendedName>
</protein>
<keyword evidence="1" id="KW-1133">Transmembrane helix</keyword>
<evidence type="ECO:0000259" key="2">
    <source>
        <dbReference type="Pfam" id="PF20712"/>
    </source>
</evidence>
<feature type="transmembrane region" description="Helical" evidence="1">
    <location>
        <begin position="115"/>
        <end position="137"/>
    </location>
</feature>
<keyword evidence="1" id="KW-0812">Transmembrane</keyword>
<name>A0A9C9EN27_UNCW3</name>
<evidence type="ECO:0000256" key="1">
    <source>
        <dbReference type="SAM" id="Phobius"/>
    </source>
</evidence>
<dbReference type="EMBL" id="DRIG01000064">
    <property type="protein sequence ID" value="HEC78697.1"/>
    <property type="molecule type" value="Genomic_DNA"/>
</dbReference>
<feature type="transmembrane region" description="Helical" evidence="1">
    <location>
        <begin position="88"/>
        <end position="109"/>
    </location>
</feature>
<feature type="transmembrane region" description="Helical" evidence="1">
    <location>
        <begin position="6"/>
        <end position="29"/>
    </location>
</feature>
<reference evidence="3" key="1">
    <citation type="journal article" date="2020" name="mSystems">
        <title>Genome- and Community-Level Interaction Insights into Carbon Utilization and Element Cycling Functions of Hydrothermarchaeota in Hydrothermal Sediment.</title>
        <authorList>
            <person name="Zhou Z."/>
            <person name="Liu Y."/>
            <person name="Xu W."/>
            <person name="Pan J."/>
            <person name="Luo Z.H."/>
            <person name="Li M."/>
        </authorList>
    </citation>
    <scope>NUCLEOTIDE SEQUENCE</scope>
    <source>
        <strain evidence="3">HyVt-388</strain>
    </source>
</reference>
<dbReference type="Pfam" id="PF20712">
    <property type="entry name" value="CyanoTRADDas_TM"/>
    <property type="match status" value="1"/>
</dbReference>
<feature type="domain" description="Cyanobacterial TRADD-N associated 2 transmembrane" evidence="2">
    <location>
        <begin position="77"/>
        <end position="143"/>
    </location>
</feature>
<dbReference type="InterPro" id="IPR048567">
    <property type="entry name" value="CyanoTRADDas_TM"/>
</dbReference>
<dbReference type="AlphaFoldDB" id="A0A9C9EN27"/>